<gene>
    <name evidence="2" type="ORF">TKK_008564</name>
</gene>
<reference evidence="2 3" key="1">
    <citation type="journal article" date="2024" name="bioRxiv">
        <title>A reference genome for Trichogramma kaykai: A tiny desert-dwelling parasitoid wasp with competing sex-ratio distorters.</title>
        <authorList>
            <person name="Culotta J."/>
            <person name="Lindsey A.R."/>
        </authorList>
    </citation>
    <scope>NUCLEOTIDE SEQUENCE [LARGE SCALE GENOMIC DNA]</scope>
    <source>
        <strain evidence="2 3">KSX58</strain>
    </source>
</reference>
<feature type="compositionally biased region" description="Basic and acidic residues" evidence="1">
    <location>
        <begin position="547"/>
        <end position="558"/>
    </location>
</feature>
<dbReference type="EMBL" id="JBJJXI010000061">
    <property type="protein sequence ID" value="KAL3397827.1"/>
    <property type="molecule type" value="Genomic_DNA"/>
</dbReference>
<evidence type="ECO:0000313" key="3">
    <source>
        <dbReference type="Proteomes" id="UP001627154"/>
    </source>
</evidence>
<sequence length="835" mass="94629">MTSSISTTGTKLSDNPLLPPLITNDIAVEIQYYKSLAIAVAERLKILEKAKETLEKNQGKVIKDIHDICSENETIKNSCLVNSTVDKSTIPTRGTENEMLINFPTKDEWKNSDQIDHPVNEKSTINYYNQKIVMYEQKRKQDKSNSNQEKDLTDNTFPGDSVCSDTITNSTDLNHYLNSSASTITNTTETTPENAKPKVPKTLDIISIPYDQQKILDNSKADGEVSKLIRQGSYVLETPSPILLAHMQNNEQPKNKEYEPTSSQTALKRKGWNINQTKIDWESQSVSEESKLSRMNSYSKSKKFVYSSSHRECKSVSNSKTGSPLDLDRSSKSVDCIQAMFAKECYASKTIKSKVTSSNSRLASPLNSKNRNNTPKKYNNATPILNMANKLSSSMESFNNVKRQTKPEKKINNGVIVKKNTQPETTTKNGISSQSMKPKPAAISEKIISVFKEIQDTHRKQMDELMSRQQKEQLLMQDNFKKQQILMLAQIRKAFPDISISSLSDIISHKSIEHPDSQCSNMSNKSIDSILQKNCDDRRQINGSNENQRKNSRIEKYPTDNTFSNRNSSETMIDYQSDSNTLNISQSNESTCQTTQTQTSNEYLLSTPCNQLMASSVQTLDDMPVGNFMHRNSNVSRQLFSHDGKSNSVAIFDISNYTELHVKAVTTINSYVRGFLVRRLMKTEKIIALKNTYREALHCMLRLHVDAPLNLPELNFHQRLQLQCDAASMKIVDLFSCPPAERMEIIAHDRELRKARSERPNSAHSYSFATQRTLARKKLKEMGISPNAMMTRSCPVRTKCLTWTCNSKEKKLTTSMINHGIKRSTSTGTVRRPWR</sequence>
<dbReference type="Pfam" id="PF16025">
    <property type="entry name" value="CaM_bind"/>
    <property type="match status" value="1"/>
</dbReference>
<keyword evidence="3" id="KW-1185">Reference proteome</keyword>
<dbReference type="InterPro" id="IPR033207">
    <property type="entry name" value="CCP110"/>
</dbReference>
<feature type="compositionally biased region" description="Polar residues" evidence="1">
    <location>
        <begin position="559"/>
        <end position="569"/>
    </location>
</feature>
<accession>A0ABD2WZ51</accession>
<dbReference type="PANTHER" id="PTHR13594">
    <property type="entry name" value="CENTRIOLAR COILED-COIL PROTEIN OF 110 KDA"/>
    <property type="match status" value="1"/>
</dbReference>
<feature type="compositionally biased region" description="Basic and acidic residues" evidence="1">
    <location>
        <begin position="138"/>
        <end position="153"/>
    </location>
</feature>
<comment type="caution">
    <text evidence="2">The sequence shown here is derived from an EMBL/GenBank/DDBJ whole genome shotgun (WGS) entry which is preliminary data.</text>
</comment>
<organism evidence="2 3">
    <name type="scientific">Trichogramma kaykai</name>
    <dbReference type="NCBI Taxonomy" id="54128"/>
    <lineage>
        <taxon>Eukaryota</taxon>
        <taxon>Metazoa</taxon>
        <taxon>Ecdysozoa</taxon>
        <taxon>Arthropoda</taxon>
        <taxon>Hexapoda</taxon>
        <taxon>Insecta</taxon>
        <taxon>Pterygota</taxon>
        <taxon>Neoptera</taxon>
        <taxon>Endopterygota</taxon>
        <taxon>Hymenoptera</taxon>
        <taxon>Apocrita</taxon>
        <taxon>Proctotrupomorpha</taxon>
        <taxon>Chalcidoidea</taxon>
        <taxon>Trichogrammatidae</taxon>
        <taxon>Trichogramma</taxon>
    </lineage>
</organism>
<dbReference type="PROSITE" id="PS50096">
    <property type="entry name" value="IQ"/>
    <property type="match status" value="1"/>
</dbReference>
<feature type="region of interest" description="Disordered" evidence="1">
    <location>
        <begin position="538"/>
        <end position="569"/>
    </location>
</feature>
<protein>
    <submittedName>
        <fullName evidence="2">Uncharacterized protein</fullName>
    </submittedName>
</protein>
<evidence type="ECO:0000313" key="2">
    <source>
        <dbReference type="EMBL" id="KAL3397827.1"/>
    </source>
</evidence>
<proteinExistence type="predicted"/>
<feature type="region of interest" description="Disordered" evidence="1">
    <location>
        <begin position="138"/>
        <end position="157"/>
    </location>
</feature>
<dbReference type="PANTHER" id="PTHR13594:SF1">
    <property type="entry name" value="CENTRIOLAR COILED-COIL PROTEIN OF 110 KDA"/>
    <property type="match status" value="1"/>
</dbReference>
<dbReference type="AlphaFoldDB" id="A0ABD2WZ51"/>
<name>A0ABD2WZ51_9HYME</name>
<dbReference type="Proteomes" id="UP001627154">
    <property type="component" value="Unassembled WGS sequence"/>
</dbReference>
<feature type="region of interest" description="Disordered" evidence="1">
    <location>
        <begin position="360"/>
        <end position="381"/>
    </location>
</feature>
<evidence type="ECO:0000256" key="1">
    <source>
        <dbReference type="SAM" id="MobiDB-lite"/>
    </source>
</evidence>